<reference evidence="1" key="1">
    <citation type="journal article" date="2021" name="Proc. Natl. Acad. Sci. U.S.A.">
        <title>A Catalog of Tens of Thousands of Viruses from Human Metagenomes Reveals Hidden Associations with Chronic Diseases.</title>
        <authorList>
            <person name="Tisza M.J."/>
            <person name="Buck C.B."/>
        </authorList>
    </citation>
    <scope>NUCLEOTIDE SEQUENCE</scope>
    <source>
        <strain evidence="1">CtneY2</strain>
    </source>
</reference>
<accession>A0A8S5V755</accession>
<evidence type="ECO:0000313" key="1">
    <source>
        <dbReference type="EMBL" id="DAG02533.1"/>
    </source>
</evidence>
<dbReference type="EMBL" id="BK016210">
    <property type="protein sequence ID" value="DAG02533.1"/>
    <property type="molecule type" value="Genomic_DNA"/>
</dbReference>
<protein>
    <submittedName>
        <fullName evidence="1">Uncharacterized protein</fullName>
    </submittedName>
</protein>
<organism evidence="1">
    <name type="scientific">Siphoviridae sp. ctneY2</name>
    <dbReference type="NCBI Taxonomy" id="2825664"/>
    <lineage>
        <taxon>Viruses</taxon>
        <taxon>Duplodnaviria</taxon>
        <taxon>Heunggongvirae</taxon>
        <taxon>Uroviricota</taxon>
        <taxon>Caudoviricetes</taxon>
    </lineage>
</organism>
<proteinExistence type="predicted"/>
<name>A0A8S5V755_9CAUD</name>
<sequence>MLRLWAFPATPILTAETNCSAFSVNSLVCTSEIPALQSLG</sequence>